<keyword evidence="2" id="KW-0812">Transmembrane</keyword>
<dbReference type="Proteomes" id="UP000770661">
    <property type="component" value="Unassembled WGS sequence"/>
</dbReference>
<dbReference type="PANTHER" id="PTHR20988:SF2">
    <property type="entry name" value="TRANSMEMBRANE PROTEIN 183A-RELATED"/>
    <property type="match status" value="1"/>
</dbReference>
<dbReference type="EMBL" id="JACEEZ010002793">
    <property type="protein sequence ID" value="KAG0727955.1"/>
    <property type="molecule type" value="Genomic_DNA"/>
</dbReference>
<name>A0A8J4YWZ4_CHIOP</name>
<organism evidence="2 3">
    <name type="scientific">Chionoecetes opilio</name>
    <name type="common">Atlantic snow crab</name>
    <name type="synonym">Cancer opilio</name>
    <dbReference type="NCBI Taxonomy" id="41210"/>
    <lineage>
        <taxon>Eukaryota</taxon>
        <taxon>Metazoa</taxon>
        <taxon>Ecdysozoa</taxon>
        <taxon>Arthropoda</taxon>
        <taxon>Crustacea</taxon>
        <taxon>Multicrustacea</taxon>
        <taxon>Malacostraca</taxon>
        <taxon>Eumalacostraca</taxon>
        <taxon>Eucarida</taxon>
        <taxon>Decapoda</taxon>
        <taxon>Pleocyemata</taxon>
        <taxon>Brachyura</taxon>
        <taxon>Eubrachyura</taxon>
        <taxon>Majoidea</taxon>
        <taxon>Majidae</taxon>
        <taxon>Chionoecetes</taxon>
    </lineage>
</organism>
<comment type="caution">
    <text evidence="2">The sequence shown here is derived from an EMBL/GenBank/DDBJ whole genome shotgun (WGS) entry which is preliminary data.</text>
</comment>
<dbReference type="OrthoDB" id="5955317at2759"/>
<dbReference type="GO" id="GO:0019005">
    <property type="term" value="C:SCF ubiquitin ligase complex"/>
    <property type="evidence" value="ECO:0007669"/>
    <property type="project" value="TreeGrafter"/>
</dbReference>
<evidence type="ECO:0000256" key="1">
    <source>
        <dbReference type="SAM" id="MobiDB-lite"/>
    </source>
</evidence>
<evidence type="ECO:0000313" key="2">
    <source>
        <dbReference type="EMBL" id="KAG0727955.1"/>
    </source>
</evidence>
<dbReference type="GO" id="GO:0031647">
    <property type="term" value="P:regulation of protein stability"/>
    <property type="evidence" value="ECO:0007669"/>
    <property type="project" value="TreeGrafter"/>
</dbReference>
<proteinExistence type="predicted"/>
<feature type="region of interest" description="Disordered" evidence="1">
    <location>
        <begin position="1"/>
        <end position="25"/>
    </location>
</feature>
<dbReference type="PANTHER" id="PTHR20988">
    <property type="entry name" value="TRANSMEMBRANE PROTEIN 183A-RELATED"/>
    <property type="match status" value="1"/>
</dbReference>
<accession>A0A8J4YWZ4</accession>
<keyword evidence="2" id="KW-0472">Membrane</keyword>
<dbReference type="InterPro" id="IPR026509">
    <property type="entry name" value="TMEM183"/>
</dbReference>
<keyword evidence="3" id="KW-1185">Reference proteome</keyword>
<gene>
    <name evidence="2" type="primary">TMEM183</name>
    <name evidence="2" type="ORF">GWK47_003893</name>
</gene>
<dbReference type="AlphaFoldDB" id="A0A8J4YWZ4"/>
<protein>
    <submittedName>
        <fullName evidence="2">Transmembrane protein 183</fullName>
    </submittedName>
</protein>
<sequence length="281" mass="32845">MMTENDHKRRRRKVSGKVEEEEEEGARGTDYPLDLWFLISKHIRPEDVWRFASLCHATYYITTTVQFWLSMFRRYYKWSPGIPYSLSYWNVDHRLKEVRVCVVRALYLMYPPFLRRLSQEKPLSADPTQLLRAQCILQWHQKVRSQHKYFFKFALPEYCDSRKGTLLQGVDDASAYLNPHSGCWILEATSVSVCGVAMVMGESLYHAGLGVSANLCSHCLRLAFVPAHLLPPSASAPTRRHRVPATEIKLDPVCNVRLYPWWHPQYWNLLHTSVANDKDDW</sequence>
<evidence type="ECO:0000313" key="3">
    <source>
        <dbReference type="Proteomes" id="UP000770661"/>
    </source>
</evidence>
<reference evidence="2" key="1">
    <citation type="submission" date="2020-07" db="EMBL/GenBank/DDBJ databases">
        <title>The High-quality genome of the commercially important snow crab, Chionoecetes opilio.</title>
        <authorList>
            <person name="Jeong J.-H."/>
            <person name="Ryu S."/>
        </authorList>
    </citation>
    <scope>NUCLEOTIDE SEQUENCE</scope>
    <source>
        <strain evidence="2">MADBK_172401_WGS</strain>
        <tissue evidence="2">Digestive gland</tissue>
    </source>
</reference>